<dbReference type="AlphaFoldDB" id="A0A815VPQ6"/>
<dbReference type="PANTHER" id="PTHR46270">
    <property type="entry name" value="ARMADILLO-TYPE FOLD-RELATED"/>
    <property type="match status" value="1"/>
</dbReference>
<feature type="non-terminal residue" evidence="1">
    <location>
        <position position="1"/>
    </location>
</feature>
<dbReference type="PANTHER" id="PTHR46270:SF2">
    <property type="entry name" value="TIR DOMAIN-CONTAINING PROTEIN"/>
    <property type="match status" value="1"/>
</dbReference>
<dbReference type="EMBL" id="CAJNOR010004884">
    <property type="protein sequence ID" value="CAF1533151.1"/>
    <property type="molecule type" value="Genomic_DNA"/>
</dbReference>
<dbReference type="InterPro" id="IPR035897">
    <property type="entry name" value="Toll_tir_struct_dom_sf"/>
</dbReference>
<evidence type="ECO:0000313" key="1">
    <source>
        <dbReference type="EMBL" id="CAF1533151.1"/>
    </source>
</evidence>
<comment type="caution">
    <text evidence="1">The sequence shown here is derived from an EMBL/GenBank/DDBJ whole genome shotgun (WGS) entry which is preliminary data.</text>
</comment>
<protein>
    <recommendedName>
        <fullName evidence="3">TIR domain-containing protein</fullName>
    </recommendedName>
</protein>
<proteinExistence type="predicted"/>
<sequence length="540" mass="63676">MENELKQFVDSLLIRQVEVDTLNSLTRIFDQLTAKSFSSFITQSFQSLCALKNWAWNCLGDDSSKWIYQPEYLSLFHALSSFHRNIIFYQESIDNDIKASLLIPETNDQIDRVFQYINQSHDDNDPFIIIVGQYFDNLSFFLRENPEFDTSLIFRHINQSLAQNYLMTDQFKIYLDQLQQTELPKAIFTGKQLFYIKTCSFSLGSYLIARTQNFVFTSEEIINHIGRDYLQIMNIHTQRIETWNKEFLNVIGYLTGLVLACSWWGGGKSFAIKILLPTEQVTYDLIQSLIRIISYEPYQKYNRLEQPTKELILIYIISELLLFIIQTQSINRIFSCNPSYTKTLCEIAETSLYPFTSLCIYFMLGEILPEDKLKEMKFATHVECFFYSILEQAWHHPMRKYKQLPLSFLLRSSVSFSKNDAITQKIADLQLLSFFMEMSDEYPIVYDFIWGFSFNHDIQQQLHQNTPFIHKLTRLSNQATDEQIRKAVDGILWNLQVHQQSHPSSDISSQNTFDIMISYSHKDKSLCKQIYDELTRRNYR</sequence>
<dbReference type="Proteomes" id="UP000663828">
    <property type="component" value="Unassembled WGS sequence"/>
</dbReference>
<dbReference type="Gene3D" id="3.40.50.10140">
    <property type="entry name" value="Toll/interleukin-1 receptor homology (TIR) domain"/>
    <property type="match status" value="1"/>
</dbReference>
<reference evidence="1" key="1">
    <citation type="submission" date="2021-02" db="EMBL/GenBank/DDBJ databases">
        <authorList>
            <person name="Nowell W R."/>
        </authorList>
    </citation>
    <scope>NUCLEOTIDE SEQUENCE</scope>
</reference>
<evidence type="ECO:0008006" key="3">
    <source>
        <dbReference type="Google" id="ProtNLM"/>
    </source>
</evidence>
<name>A0A815VPQ6_ADIRI</name>
<keyword evidence="2" id="KW-1185">Reference proteome</keyword>
<organism evidence="1 2">
    <name type="scientific">Adineta ricciae</name>
    <name type="common">Rotifer</name>
    <dbReference type="NCBI Taxonomy" id="249248"/>
    <lineage>
        <taxon>Eukaryota</taxon>
        <taxon>Metazoa</taxon>
        <taxon>Spiralia</taxon>
        <taxon>Gnathifera</taxon>
        <taxon>Rotifera</taxon>
        <taxon>Eurotatoria</taxon>
        <taxon>Bdelloidea</taxon>
        <taxon>Adinetida</taxon>
        <taxon>Adinetidae</taxon>
        <taxon>Adineta</taxon>
    </lineage>
</organism>
<evidence type="ECO:0000313" key="2">
    <source>
        <dbReference type="Proteomes" id="UP000663828"/>
    </source>
</evidence>
<gene>
    <name evidence="1" type="ORF">XAT740_LOCUS41624</name>
</gene>
<accession>A0A815VPQ6</accession>